<feature type="signal peptide" evidence="1">
    <location>
        <begin position="1"/>
        <end position="21"/>
    </location>
</feature>
<feature type="chain" id="PRO_5045934497" evidence="1">
    <location>
        <begin position="22"/>
        <end position="159"/>
    </location>
</feature>
<keyword evidence="3" id="KW-1185">Reference proteome</keyword>
<reference evidence="2 3" key="1">
    <citation type="submission" date="2021-08" db="EMBL/GenBank/DDBJ databases">
        <title>Comparative Genomics Analysis of the Genus Qipengyuania Reveals Extensive Genetic Diversity and Metabolic Versatility, Including the Description of Fifteen Novel Species.</title>
        <authorList>
            <person name="Liu Y."/>
        </authorList>
    </citation>
    <scope>NUCLEOTIDE SEQUENCE [LARGE SCALE GENOMIC DNA]</scope>
    <source>
        <strain evidence="2 3">1XM2-8</strain>
    </source>
</reference>
<sequence>MKKSICFAIGLILASALPAAAAEERPYFGNDDSEFARDGECDDVRFVGEGMADALMTDSIGRDAADCRAAFDAGKVTANPMFDEPAAGVNYAYGDDASQFAGDGRCDDIRFTGLYASETIFLAEDIGHDASDCRAAVAAGNAHWQANEHEFVFGEDAAS</sequence>
<keyword evidence="1" id="KW-0732">Signal</keyword>
<dbReference type="EMBL" id="CP081297">
    <property type="protein sequence ID" value="QZD86237.1"/>
    <property type="molecule type" value="Genomic_DNA"/>
</dbReference>
<dbReference type="RefSeq" id="WP_221421782.1">
    <property type="nucleotide sequence ID" value="NZ_CP081297.1"/>
</dbReference>
<accession>A0ABX8ZB92</accession>
<evidence type="ECO:0000313" key="3">
    <source>
        <dbReference type="Proteomes" id="UP000824280"/>
    </source>
</evidence>
<evidence type="ECO:0000256" key="1">
    <source>
        <dbReference type="SAM" id="SignalP"/>
    </source>
</evidence>
<gene>
    <name evidence="2" type="ORF">K3166_08135</name>
</gene>
<proteinExistence type="predicted"/>
<name>A0ABX8ZB92_9SPHN</name>
<evidence type="ECO:0000313" key="2">
    <source>
        <dbReference type="EMBL" id="QZD86237.1"/>
    </source>
</evidence>
<organism evidence="2 3">
    <name type="scientific">Qipengyuania psychrotolerans</name>
    <dbReference type="NCBI Taxonomy" id="2867238"/>
    <lineage>
        <taxon>Bacteria</taxon>
        <taxon>Pseudomonadati</taxon>
        <taxon>Pseudomonadota</taxon>
        <taxon>Alphaproteobacteria</taxon>
        <taxon>Sphingomonadales</taxon>
        <taxon>Erythrobacteraceae</taxon>
        <taxon>Qipengyuania</taxon>
    </lineage>
</organism>
<dbReference type="Proteomes" id="UP000824280">
    <property type="component" value="Chromosome"/>
</dbReference>
<protein>
    <submittedName>
        <fullName evidence="2">Uncharacterized protein</fullName>
    </submittedName>
</protein>